<dbReference type="PANTHER" id="PTHR36844">
    <property type="entry name" value="PROTEASE PRSW"/>
    <property type="match status" value="1"/>
</dbReference>
<keyword evidence="6 10" id="KW-0812">Transmembrane</keyword>
<keyword evidence="8 10" id="KW-1133">Transmembrane helix</keyword>
<reference evidence="11 12" key="1">
    <citation type="submission" date="2019-08" db="EMBL/GenBank/DDBJ databases">
        <title>In-depth cultivation of the pig gut microbiome towards novel bacterial diversity and tailored functional studies.</title>
        <authorList>
            <person name="Wylensek D."/>
            <person name="Hitch T.C.A."/>
            <person name="Clavel T."/>
        </authorList>
    </citation>
    <scope>NUCLEOTIDE SEQUENCE [LARGE SCALE GENOMIC DNA]</scope>
    <source>
        <strain evidence="11 12">Oil+RF-744-WCA-WT-11</strain>
    </source>
</reference>
<dbReference type="RefSeq" id="WP_154526855.1">
    <property type="nucleotide sequence ID" value="NZ_JAXFDQ010000015.1"/>
</dbReference>
<evidence type="ECO:0000256" key="10">
    <source>
        <dbReference type="SAM" id="Phobius"/>
    </source>
</evidence>
<gene>
    <name evidence="11" type="ORF">FYJ35_11890</name>
</gene>
<dbReference type="InterPro" id="IPR026898">
    <property type="entry name" value="PrsW"/>
</dbReference>
<evidence type="ECO:0000256" key="2">
    <source>
        <dbReference type="ARBA" id="ARBA00009165"/>
    </source>
</evidence>
<feature type="transmembrane region" description="Helical" evidence="10">
    <location>
        <begin position="117"/>
        <end position="135"/>
    </location>
</feature>
<evidence type="ECO:0000256" key="6">
    <source>
        <dbReference type="ARBA" id="ARBA00022692"/>
    </source>
</evidence>
<evidence type="ECO:0000256" key="4">
    <source>
        <dbReference type="ARBA" id="ARBA00022475"/>
    </source>
</evidence>
<evidence type="ECO:0000256" key="9">
    <source>
        <dbReference type="ARBA" id="ARBA00023136"/>
    </source>
</evidence>
<keyword evidence="7" id="KW-0378">Hydrolase</keyword>
<dbReference type="GO" id="GO:0005886">
    <property type="term" value="C:plasma membrane"/>
    <property type="evidence" value="ECO:0007669"/>
    <property type="project" value="UniProtKB-SubCell"/>
</dbReference>
<dbReference type="EMBL" id="VULZ01000014">
    <property type="protein sequence ID" value="MSS15722.1"/>
    <property type="molecule type" value="Genomic_DNA"/>
</dbReference>
<keyword evidence="12" id="KW-1185">Reference proteome</keyword>
<accession>A0A6L5XB12</accession>
<comment type="subcellular location">
    <subcellularLocation>
        <location evidence="1">Cell membrane</location>
        <topology evidence="1">Multi-pass membrane protein</topology>
    </subcellularLocation>
</comment>
<dbReference type="AlphaFoldDB" id="A0A6L5XB12"/>
<keyword evidence="5 11" id="KW-0645">Protease</keyword>
<evidence type="ECO:0000256" key="5">
    <source>
        <dbReference type="ARBA" id="ARBA00022670"/>
    </source>
</evidence>
<keyword evidence="4" id="KW-1003">Cell membrane</keyword>
<dbReference type="PIRSF" id="PIRSF016933">
    <property type="entry name" value="PrsW"/>
    <property type="match status" value="1"/>
</dbReference>
<evidence type="ECO:0000256" key="8">
    <source>
        <dbReference type="ARBA" id="ARBA00022989"/>
    </source>
</evidence>
<feature type="transmembrane region" description="Helical" evidence="10">
    <location>
        <begin position="84"/>
        <end position="105"/>
    </location>
</feature>
<evidence type="ECO:0000256" key="7">
    <source>
        <dbReference type="ARBA" id="ARBA00022801"/>
    </source>
</evidence>
<comment type="caution">
    <text evidence="11">The sequence shown here is derived from an EMBL/GenBank/DDBJ whole genome shotgun (WGS) entry which is preliminary data.</text>
</comment>
<name>A0A6L5XB12_9FIRM</name>
<dbReference type="Pfam" id="PF13367">
    <property type="entry name" value="PrsW-protease"/>
    <property type="match status" value="1"/>
</dbReference>
<dbReference type="GO" id="GO:0006508">
    <property type="term" value="P:proteolysis"/>
    <property type="evidence" value="ECO:0007669"/>
    <property type="project" value="UniProtKB-KW"/>
</dbReference>
<proteinExistence type="inferred from homology"/>
<dbReference type="GO" id="GO:0008237">
    <property type="term" value="F:metallopeptidase activity"/>
    <property type="evidence" value="ECO:0007669"/>
    <property type="project" value="UniProtKB-KW"/>
</dbReference>
<comment type="similarity">
    <text evidence="2">Belongs to the protease PrsW family.</text>
</comment>
<feature type="transmembrane region" description="Helical" evidence="10">
    <location>
        <begin position="216"/>
        <end position="234"/>
    </location>
</feature>
<organism evidence="11 12">
    <name type="scientific">Porcincola intestinalis</name>
    <dbReference type="NCBI Taxonomy" id="2606632"/>
    <lineage>
        <taxon>Bacteria</taxon>
        <taxon>Bacillati</taxon>
        <taxon>Bacillota</taxon>
        <taxon>Clostridia</taxon>
        <taxon>Lachnospirales</taxon>
        <taxon>Lachnospiraceae</taxon>
        <taxon>Porcincola</taxon>
    </lineage>
</organism>
<keyword evidence="9 10" id="KW-0472">Membrane</keyword>
<dbReference type="Proteomes" id="UP000481852">
    <property type="component" value="Unassembled WGS sequence"/>
</dbReference>
<feature type="transmembrane region" description="Helical" evidence="10">
    <location>
        <begin position="184"/>
        <end position="204"/>
    </location>
</feature>
<sequence length="244" mass="27676">MFFFIPFVTMPFLYLVMIYIAAAILPAILLMRYVYQQDSIEKEPPQLLISLAWHGVLAALVSIVLEMIAQSILNVTLDQNDPRYQYVLAFLCVAVIEEGTKFFFLYRRTWHDPNFNFRFDGIVYAVFVSLGFAAFENVKYVFSYGLSVALPRAILAIPGHMGFSVFMGVFYGRAKLKYDMGDRFGSTLNLIFAYVSAVALHGIYDSCCMSGTKQSTALFVLFVIAMYLIVFGLIRHESRSDTPV</sequence>
<evidence type="ECO:0000256" key="3">
    <source>
        <dbReference type="ARBA" id="ARBA00018997"/>
    </source>
</evidence>
<dbReference type="PANTHER" id="PTHR36844:SF1">
    <property type="entry name" value="PROTEASE PRSW"/>
    <property type="match status" value="1"/>
</dbReference>
<evidence type="ECO:0000256" key="1">
    <source>
        <dbReference type="ARBA" id="ARBA00004651"/>
    </source>
</evidence>
<dbReference type="InterPro" id="IPR023596">
    <property type="entry name" value="Peptidase_PrsW_arch/bac"/>
</dbReference>
<evidence type="ECO:0000313" key="11">
    <source>
        <dbReference type="EMBL" id="MSS15722.1"/>
    </source>
</evidence>
<feature type="transmembrane region" description="Helical" evidence="10">
    <location>
        <begin position="47"/>
        <end position="72"/>
    </location>
</feature>
<evidence type="ECO:0000313" key="12">
    <source>
        <dbReference type="Proteomes" id="UP000481852"/>
    </source>
</evidence>
<feature type="transmembrane region" description="Helical" evidence="10">
    <location>
        <begin position="12"/>
        <end position="35"/>
    </location>
</feature>
<feature type="transmembrane region" description="Helical" evidence="10">
    <location>
        <begin position="155"/>
        <end position="172"/>
    </location>
</feature>
<keyword evidence="11" id="KW-0482">Metalloprotease</keyword>
<protein>
    <recommendedName>
        <fullName evidence="3">Protease PrsW</fullName>
    </recommendedName>
</protein>